<dbReference type="FunFam" id="3.40.50.300:FF:000274">
    <property type="entry name" value="ras-related protein RABA5a"/>
    <property type="match status" value="1"/>
</dbReference>
<dbReference type="SMART" id="SM00175">
    <property type="entry name" value="RAB"/>
    <property type="match status" value="1"/>
</dbReference>
<gene>
    <name evidence="8" type="ORF">FDP41_008015</name>
</gene>
<dbReference type="GO" id="GO:0005525">
    <property type="term" value="F:GTP binding"/>
    <property type="evidence" value="ECO:0007669"/>
    <property type="project" value="UniProtKB-KW"/>
</dbReference>
<keyword evidence="7" id="KW-0636">Prenylation</keyword>
<dbReference type="NCBIfam" id="TIGR00231">
    <property type="entry name" value="small_GTP"/>
    <property type="match status" value="1"/>
</dbReference>
<comment type="similarity">
    <text evidence="2">Belongs to the small GTPase superfamily. Rab family.</text>
</comment>
<keyword evidence="6" id="KW-0449">Lipoprotein</keyword>
<dbReference type="RefSeq" id="XP_044568813.1">
    <property type="nucleotide sequence ID" value="XM_044711824.1"/>
</dbReference>
<evidence type="ECO:0000256" key="5">
    <source>
        <dbReference type="ARBA" id="ARBA00023136"/>
    </source>
</evidence>
<dbReference type="GO" id="GO:0016020">
    <property type="term" value="C:membrane"/>
    <property type="evidence" value="ECO:0007669"/>
    <property type="project" value="UniProtKB-SubCell"/>
</dbReference>
<evidence type="ECO:0000313" key="8">
    <source>
        <dbReference type="EMBL" id="KAF0984100.1"/>
    </source>
</evidence>
<reference evidence="8 9" key="1">
    <citation type="journal article" date="2019" name="Sci. Rep.">
        <title>Nanopore sequencing improves the draft genome of the human pathogenic amoeba Naegleria fowleri.</title>
        <authorList>
            <person name="Liechti N."/>
            <person name="Schurch N."/>
            <person name="Bruggmann R."/>
            <person name="Wittwer M."/>
        </authorList>
    </citation>
    <scope>NUCLEOTIDE SEQUENCE [LARGE SCALE GENOMIC DNA]</scope>
    <source>
        <strain evidence="8 9">ATCC 30894</strain>
    </source>
</reference>
<dbReference type="VEuPathDB" id="AmoebaDB:FDP41_008015"/>
<dbReference type="AlphaFoldDB" id="A0A6A5CEV5"/>
<dbReference type="SUPFAM" id="SSF52540">
    <property type="entry name" value="P-loop containing nucleoside triphosphate hydrolases"/>
    <property type="match status" value="1"/>
</dbReference>
<dbReference type="Pfam" id="PF00071">
    <property type="entry name" value="Ras"/>
    <property type="match status" value="1"/>
</dbReference>
<proteinExistence type="inferred from homology"/>
<dbReference type="InterPro" id="IPR005225">
    <property type="entry name" value="Small_GTP-bd"/>
</dbReference>
<organism evidence="8 9">
    <name type="scientific">Naegleria fowleri</name>
    <name type="common">Brain eating amoeba</name>
    <dbReference type="NCBI Taxonomy" id="5763"/>
    <lineage>
        <taxon>Eukaryota</taxon>
        <taxon>Discoba</taxon>
        <taxon>Heterolobosea</taxon>
        <taxon>Tetramitia</taxon>
        <taxon>Eutetramitia</taxon>
        <taxon>Vahlkampfiidae</taxon>
        <taxon>Naegleria</taxon>
    </lineage>
</organism>
<dbReference type="PROSITE" id="PS51419">
    <property type="entry name" value="RAB"/>
    <property type="match status" value="1"/>
</dbReference>
<dbReference type="SMART" id="SM00173">
    <property type="entry name" value="RAS"/>
    <property type="match status" value="1"/>
</dbReference>
<evidence type="ECO:0000256" key="7">
    <source>
        <dbReference type="ARBA" id="ARBA00023289"/>
    </source>
</evidence>
<comment type="subcellular location">
    <subcellularLocation>
        <location evidence="1">Membrane</location>
        <topology evidence="1">Lipid-anchor</topology>
    </subcellularLocation>
</comment>
<comment type="caution">
    <text evidence="8">The sequence shown here is derived from an EMBL/GenBank/DDBJ whole genome shotgun (WGS) entry which is preliminary data.</text>
</comment>
<evidence type="ECO:0000256" key="4">
    <source>
        <dbReference type="ARBA" id="ARBA00023134"/>
    </source>
</evidence>
<dbReference type="VEuPathDB" id="AmoebaDB:NF0036820"/>
<dbReference type="VEuPathDB" id="AmoebaDB:NfTy_004200"/>
<keyword evidence="5" id="KW-0472">Membrane</keyword>
<evidence type="ECO:0000256" key="2">
    <source>
        <dbReference type="ARBA" id="ARBA00006270"/>
    </source>
</evidence>
<evidence type="ECO:0000256" key="6">
    <source>
        <dbReference type="ARBA" id="ARBA00023288"/>
    </source>
</evidence>
<accession>A0A6A5CEV5</accession>
<dbReference type="PRINTS" id="PR00449">
    <property type="entry name" value="RASTRNSFRMNG"/>
</dbReference>
<keyword evidence="3" id="KW-0547">Nucleotide-binding</keyword>
<dbReference type="Proteomes" id="UP000444721">
    <property type="component" value="Unassembled WGS sequence"/>
</dbReference>
<dbReference type="PROSITE" id="PS51421">
    <property type="entry name" value="RAS"/>
    <property type="match status" value="1"/>
</dbReference>
<evidence type="ECO:0000256" key="1">
    <source>
        <dbReference type="ARBA" id="ARBA00004635"/>
    </source>
</evidence>
<dbReference type="SMART" id="SM00176">
    <property type="entry name" value="RAN"/>
    <property type="match status" value="1"/>
</dbReference>
<dbReference type="GO" id="GO:0003924">
    <property type="term" value="F:GTPase activity"/>
    <property type="evidence" value="ECO:0007669"/>
    <property type="project" value="InterPro"/>
</dbReference>
<dbReference type="EMBL" id="VFQX01000004">
    <property type="protein sequence ID" value="KAF0984100.1"/>
    <property type="molecule type" value="Genomic_DNA"/>
</dbReference>
<dbReference type="Gene3D" id="3.40.50.300">
    <property type="entry name" value="P-loop containing nucleotide triphosphate hydrolases"/>
    <property type="match status" value="1"/>
</dbReference>
<dbReference type="InterPro" id="IPR027417">
    <property type="entry name" value="P-loop_NTPase"/>
</dbReference>
<dbReference type="PANTHER" id="PTHR47979">
    <property type="entry name" value="DRAB11-RELATED"/>
    <property type="match status" value="1"/>
</dbReference>
<protein>
    <submittedName>
        <fullName evidence="8">Uncharacterized protein</fullName>
    </submittedName>
</protein>
<dbReference type="SMART" id="SM00174">
    <property type="entry name" value="RHO"/>
    <property type="match status" value="1"/>
</dbReference>
<name>A0A6A5CEV5_NAEFO</name>
<evidence type="ECO:0000313" key="9">
    <source>
        <dbReference type="Proteomes" id="UP000444721"/>
    </source>
</evidence>
<dbReference type="OMA" id="AFYRNCQ"/>
<dbReference type="InterPro" id="IPR001806">
    <property type="entry name" value="Small_GTPase"/>
</dbReference>
<sequence length="220" mass="24656">MQIPDENIDLMYNIIVAGDSGVGKSSLIIRFTRNDFRLHTKPTIGVDFSSKDISYDGKCIRGRIWDTAGQERFQAITPSFYRGAHGAMIVFDLSNRSSFEKVEDKWISQLRKYGEPNCIIILVGNKSDLVDQRQISVEEATKFAQKHGAYYMETSALNASNVELAFNTLIQNIYHNKPLHPVVVDPLNPPPTVVPPPVNITFDPTKPTVPTTEQPSKCQC</sequence>
<dbReference type="PROSITE" id="PS51420">
    <property type="entry name" value="RHO"/>
    <property type="match status" value="1"/>
</dbReference>
<evidence type="ECO:0000256" key="3">
    <source>
        <dbReference type="ARBA" id="ARBA00022741"/>
    </source>
</evidence>
<dbReference type="InterPro" id="IPR050209">
    <property type="entry name" value="Rab_GTPases_membrane_traffic"/>
</dbReference>
<keyword evidence="4" id="KW-0342">GTP-binding</keyword>
<dbReference type="GeneID" id="68115233"/>
<keyword evidence="9" id="KW-1185">Reference proteome</keyword>
<dbReference type="OrthoDB" id="10006150at2759"/>